<accession>A0A1V4BYC6</accession>
<dbReference type="Proteomes" id="UP000189835">
    <property type="component" value="Unassembled WGS sequence"/>
</dbReference>
<gene>
    <name evidence="1" type="ORF">B1L04_02830</name>
</gene>
<comment type="caution">
    <text evidence="1">The sequence shown here is derived from an EMBL/GenBank/DDBJ whole genome shotgun (WGS) entry which is preliminary data.</text>
</comment>
<evidence type="ECO:0000313" key="2">
    <source>
        <dbReference type="Proteomes" id="UP000189835"/>
    </source>
</evidence>
<protein>
    <submittedName>
        <fullName evidence="1">Uncharacterized protein</fullName>
    </submittedName>
</protein>
<dbReference type="EMBL" id="MVGR01000002">
    <property type="protein sequence ID" value="OPF19739.1"/>
    <property type="molecule type" value="Genomic_DNA"/>
</dbReference>
<sequence>MSEELYNQVINQSKENETTKSRLIVDLLNLFLMSPVGQKLQENAKKNRRSLHQELESNLVLFNEQIPTEEISRLAETSQRNPDQMLIHLVLLGLQVYREKEELGEKGSE</sequence>
<proteinExistence type="predicted"/>
<evidence type="ECO:0000313" key="1">
    <source>
        <dbReference type="EMBL" id="OPF19739.1"/>
    </source>
</evidence>
<organism evidence="1 2">
    <name type="scientific">Microcystis aeruginosa KW</name>
    <dbReference type="NCBI Taxonomy" id="1960155"/>
    <lineage>
        <taxon>Bacteria</taxon>
        <taxon>Bacillati</taxon>
        <taxon>Cyanobacteriota</taxon>
        <taxon>Cyanophyceae</taxon>
        <taxon>Oscillatoriophycideae</taxon>
        <taxon>Chroococcales</taxon>
        <taxon>Microcystaceae</taxon>
        <taxon>Microcystis</taxon>
    </lineage>
</organism>
<reference evidence="1 2" key="1">
    <citation type="submission" date="2017-02" db="EMBL/GenBank/DDBJ databases">
        <title>Genome sequence of Microcystis aeruginosa KW.</title>
        <authorList>
            <person name="Oh H.-M."/>
            <person name="Ahn C.-Y."/>
            <person name="Jeong H."/>
            <person name="Srivastava A."/>
            <person name="Lee H.-G."/>
            <person name="Kang S.-R."/>
        </authorList>
    </citation>
    <scope>NUCLEOTIDE SEQUENCE [LARGE SCALE GENOMIC DNA]</scope>
    <source>
        <strain evidence="1 2">KW</strain>
    </source>
</reference>
<dbReference type="AlphaFoldDB" id="A0A1V4BYC6"/>
<name>A0A1V4BYC6_MICAE</name>